<dbReference type="EMBL" id="CP018477">
    <property type="protein sequence ID" value="ASV74786.1"/>
    <property type="molecule type" value="Genomic_DNA"/>
</dbReference>
<gene>
    <name evidence="3" type="ORF">THTE_2184</name>
</gene>
<evidence type="ECO:0000259" key="2">
    <source>
        <dbReference type="Pfam" id="PF01910"/>
    </source>
</evidence>
<evidence type="ECO:0000313" key="4">
    <source>
        <dbReference type="Proteomes" id="UP000215086"/>
    </source>
</evidence>
<reference evidence="3 4" key="1">
    <citation type="journal article" name="Front. Microbiol.">
        <title>Sugar Metabolism of the First Thermophilic Planctomycete Thermogutta terrifontis: Comparative Genomic and Transcriptomic Approaches.</title>
        <authorList>
            <person name="Elcheninov A.G."/>
            <person name="Menzel P."/>
            <person name="Gudbergsdottir S.R."/>
            <person name="Slesarev A.I."/>
            <person name="Kadnikov V.V."/>
            <person name="Krogh A."/>
            <person name="Bonch-Osmolovskaya E.A."/>
            <person name="Peng X."/>
            <person name="Kublanov I.V."/>
        </authorList>
    </citation>
    <scope>NUCLEOTIDE SEQUENCE [LARGE SCALE GENOMIC DNA]</scope>
    <source>
        <strain evidence="3 4">R1</strain>
    </source>
</reference>
<organism evidence="3 4">
    <name type="scientific">Thermogutta terrifontis</name>
    <dbReference type="NCBI Taxonomy" id="1331910"/>
    <lineage>
        <taxon>Bacteria</taxon>
        <taxon>Pseudomonadati</taxon>
        <taxon>Planctomycetota</taxon>
        <taxon>Planctomycetia</taxon>
        <taxon>Pirellulales</taxon>
        <taxon>Thermoguttaceae</taxon>
        <taxon>Thermogutta</taxon>
    </lineage>
</organism>
<keyword evidence="4" id="KW-1185">Reference proteome</keyword>
<dbReference type="InterPro" id="IPR029756">
    <property type="entry name" value="MTH1187/YkoF-like"/>
</dbReference>
<dbReference type="InterPro" id="IPR002767">
    <property type="entry name" value="Thiamine_BP"/>
</dbReference>
<dbReference type="Gene3D" id="3.30.70.930">
    <property type="match status" value="1"/>
</dbReference>
<proteinExistence type="inferred from homology"/>
<dbReference type="NCBIfam" id="TIGR00106">
    <property type="entry name" value="MTH1187 family thiamine-binding protein"/>
    <property type="match status" value="1"/>
</dbReference>
<dbReference type="KEGG" id="ttf:THTE_2184"/>
<feature type="domain" description="Thiamine-binding protein" evidence="2">
    <location>
        <begin position="5"/>
        <end position="93"/>
    </location>
</feature>
<sequence length="102" mass="11763">MVLLEFSIYPLDKGESLSAYVARCVEIVHTSGLKYQCHAMGTIIEGEYDQVMEVVRKCFEALQKDCNRIECIMKLDYRKGYQDRISGKVRSIEEKLGHVVQK</sequence>
<evidence type="ECO:0000256" key="1">
    <source>
        <dbReference type="ARBA" id="ARBA00010272"/>
    </source>
</evidence>
<dbReference type="Pfam" id="PF01910">
    <property type="entry name" value="Thiamine_BP"/>
    <property type="match status" value="1"/>
</dbReference>
<accession>A0A286RFQ2</accession>
<dbReference type="InterPro" id="IPR051614">
    <property type="entry name" value="UPF0045_domain"/>
</dbReference>
<dbReference type="PANTHER" id="PTHR33777:SF1">
    <property type="entry name" value="UPF0045 PROTEIN ECM15"/>
    <property type="match status" value="1"/>
</dbReference>
<evidence type="ECO:0000313" key="3">
    <source>
        <dbReference type="EMBL" id="ASV74786.1"/>
    </source>
</evidence>
<dbReference type="Proteomes" id="UP000215086">
    <property type="component" value="Chromosome"/>
</dbReference>
<name>A0A286RFQ2_9BACT</name>
<dbReference type="GO" id="GO:0005829">
    <property type="term" value="C:cytosol"/>
    <property type="evidence" value="ECO:0007669"/>
    <property type="project" value="TreeGrafter"/>
</dbReference>
<dbReference type="PANTHER" id="PTHR33777">
    <property type="entry name" value="UPF0045 PROTEIN ECM15"/>
    <property type="match status" value="1"/>
</dbReference>
<comment type="similarity">
    <text evidence="1">Belongs to the UPF0045 family.</text>
</comment>
<protein>
    <recommendedName>
        <fullName evidence="2">Thiamine-binding protein domain-containing protein</fullName>
    </recommendedName>
</protein>
<dbReference type="AlphaFoldDB" id="A0A286RFQ2"/>
<dbReference type="SUPFAM" id="SSF89957">
    <property type="entry name" value="MTH1187/YkoF-like"/>
    <property type="match status" value="1"/>
</dbReference>
<dbReference type="OrthoDB" id="5886358at2"/>
<dbReference type="RefSeq" id="WP_095415015.1">
    <property type="nucleotide sequence ID" value="NZ_CP018477.1"/>
</dbReference>